<dbReference type="EMBL" id="AP027728">
    <property type="protein sequence ID" value="BDZ37571.1"/>
    <property type="molecule type" value="Genomic_DNA"/>
</dbReference>
<protein>
    <recommendedName>
        <fullName evidence="3">YCII-related domain-containing protein</fullName>
    </recommendedName>
</protein>
<organism evidence="1 2">
    <name type="scientific">Microbacterium suwonense</name>
    <dbReference type="NCBI Taxonomy" id="683047"/>
    <lineage>
        <taxon>Bacteria</taxon>
        <taxon>Bacillati</taxon>
        <taxon>Actinomycetota</taxon>
        <taxon>Actinomycetes</taxon>
        <taxon>Micrococcales</taxon>
        <taxon>Microbacteriaceae</taxon>
        <taxon>Microbacterium</taxon>
    </lineage>
</organism>
<dbReference type="RefSeq" id="WP_286301378.1">
    <property type="nucleotide sequence ID" value="NZ_AP027728.1"/>
</dbReference>
<evidence type="ECO:0008006" key="3">
    <source>
        <dbReference type="Google" id="ProtNLM"/>
    </source>
</evidence>
<reference evidence="2" key="1">
    <citation type="journal article" date="2019" name="Int. J. Syst. Evol. Microbiol.">
        <title>The Global Catalogue of Microorganisms (GCM) 10K type strain sequencing project: providing services to taxonomists for standard genome sequencing and annotation.</title>
        <authorList>
            <consortium name="The Broad Institute Genomics Platform"/>
            <consortium name="The Broad Institute Genome Sequencing Center for Infectious Disease"/>
            <person name="Wu L."/>
            <person name="Ma J."/>
        </authorList>
    </citation>
    <scope>NUCLEOTIDE SEQUENCE [LARGE SCALE GENOMIC DNA]</scope>
    <source>
        <strain evidence="2">NBRC 106310</strain>
    </source>
</reference>
<accession>A0ABN6WYM6</accession>
<name>A0ABN6WYM6_9MICO</name>
<gene>
    <name evidence="1" type="ORF">GCM10025863_01850</name>
</gene>
<evidence type="ECO:0000313" key="1">
    <source>
        <dbReference type="EMBL" id="BDZ37571.1"/>
    </source>
</evidence>
<dbReference type="Proteomes" id="UP001321543">
    <property type="component" value="Chromosome"/>
</dbReference>
<keyword evidence="2" id="KW-1185">Reference proteome</keyword>
<proteinExistence type="predicted"/>
<sequence>MNIMKHVSLVGPVPTDEQARAWMAPAPTAAARAGIRSGHNMRDSEAFDDVYLVGRTDDGARNSERSAREEPLS</sequence>
<evidence type="ECO:0000313" key="2">
    <source>
        <dbReference type="Proteomes" id="UP001321543"/>
    </source>
</evidence>